<dbReference type="InterPro" id="IPR001736">
    <property type="entry name" value="PLipase_D/transphosphatidylase"/>
</dbReference>
<dbReference type="Pfam" id="PF13091">
    <property type="entry name" value="PLDc_2"/>
    <property type="match status" value="1"/>
</dbReference>
<dbReference type="eggNOG" id="COG1502">
    <property type="taxonomic scope" value="Bacteria"/>
</dbReference>
<accession>D0LUP0</accession>
<evidence type="ECO:0000313" key="2">
    <source>
        <dbReference type="EMBL" id="ACY13930.1"/>
    </source>
</evidence>
<keyword evidence="3" id="KW-1185">Reference proteome</keyword>
<dbReference type="Gene3D" id="3.30.870.10">
    <property type="entry name" value="Endonuclease Chain A"/>
    <property type="match status" value="1"/>
</dbReference>
<protein>
    <submittedName>
        <fullName evidence="2">Phospholipase D/transphosphatidylase</fullName>
    </submittedName>
</protein>
<reference evidence="2 3" key="1">
    <citation type="journal article" date="2010" name="Stand. Genomic Sci.">
        <title>Complete genome sequence of Haliangium ochraceum type strain (SMP-2).</title>
        <authorList>
            <consortium name="US DOE Joint Genome Institute (JGI-PGF)"/>
            <person name="Ivanova N."/>
            <person name="Daum C."/>
            <person name="Lang E."/>
            <person name="Abt B."/>
            <person name="Kopitz M."/>
            <person name="Saunders E."/>
            <person name="Lapidus A."/>
            <person name="Lucas S."/>
            <person name="Glavina Del Rio T."/>
            <person name="Nolan M."/>
            <person name="Tice H."/>
            <person name="Copeland A."/>
            <person name="Cheng J.F."/>
            <person name="Chen F."/>
            <person name="Bruce D."/>
            <person name="Goodwin L."/>
            <person name="Pitluck S."/>
            <person name="Mavromatis K."/>
            <person name="Pati A."/>
            <person name="Mikhailova N."/>
            <person name="Chen A."/>
            <person name="Palaniappan K."/>
            <person name="Land M."/>
            <person name="Hauser L."/>
            <person name="Chang Y.J."/>
            <person name="Jeffries C.D."/>
            <person name="Detter J.C."/>
            <person name="Brettin T."/>
            <person name="Rohde M."/>
            <person name="Goker M."/>
            <person name="Bristow J."/>
            <person name="Markowitz V."/>
            <person name="Eisen J.A."/>
            <person name="Hugenholtz P."/>
            <person name="Kyrpides N.C."/>
            <person name="Klenk H.P."/>
        </authorList>
    </citation>
    <scope>NUCLEOTIDE SEQUENCE [LARGE SCALE GENOMIC DNA]</scope>
    <source>
        <strain evidence="3">DSM 14365 / CIP 107738 / JCM 11303 / AJ 13395 / SMP-2</strain>
    </source>
</reference>
<dbReference type="Proteomes" id="UP000001880">
    <property type="component" value="Chromosome"/>
</dbReference>
<dbReference type="InterPro" id="IPR025202">
    <property type="entry name" value="PLD-like_dom"/>
</dbReference>
<feature type="domain" description="PLD phosphodiesterase" evidence="1">
    <location>
        <begin position="1"/>
        <end position="19"/>
    </location>
</feature>
<sequence>MVVDGRHALISSANFTERAHNRNIEVGVLIDDEAFAEQLARQWLSLNGDELVNEYRPA</sequence>
<dbReference type="GO" id="GO:0003824">
    <property type="term" value="F:catalytic activity"/>
    <property type="evidence" value="ECO:0007669"/>
    <property type="project" value="InterPro"/>
</dbReference>
<name>D0LUP0_HALO1</name>
<dbReference type="STRING" id="502025.Hoch_1376"/>
<evidence type="ECO:0000259" key="1">
    <source>
        <dbReference type="PROSITE" id="PS50035"/>
    </source>
</evidence>
<dbReference type="HOGENOM" id="CLU_2973155_0_0_7"/>
<gene>
    <name evidence="2" type="ordered locus">Hoch_1376</name>
</gene>
<dbReference type="EMBL" id="CP001804">
    <property type="protein sequence ID" value="ACY13930.1"/>
    <property type="molecule type" value="Genomic_DNA"/>
</dbReference>
<proteinExistence type="predicted"/>
<dbReference type="PROSITE" id="PS50035">
    <property type="entry name" value="PLD"/>
    <property type="match status" value="1"/>
</dbReference>
<organism evidence="2 3">
    <name type="scientific">Haliangium ochraceum (strain DSM 14365 / JCM 11303 / SMP-2)</name>
    <dbReference type="NCBI Taxonomy" id="502025"/>
    <lineage>
        <taxon>Bacteria</taxon>
        <taxon>Pseudomonadati</taxon>
        <taxon>Myxococcota</taxon>
        <taxon>Polyangia</taxon>
        <taxon>Haliangiales</taxon>
        <taxon>Kofleriaceae</taxon>
        <taxon>Haliangium</taxon>
    </lineage>
</organism>
<evidence type="ECO:0000313" key="3">
    <source>
        <dbReference type="Proteomes" id="UP000001880"/>
    </source>
</evidence>
<dbReference type="GO" id="GO:0006793">
    <property type="term" value="P:phosphorus metabolic process"/>
    <property type="evidence" value="ECO:0007669"/>
    <property type="project" value="UniProtKB-ARBA"/>
</dbReference>
<dbReference type="KEGG" id="hoh:Hoch_1376"/>
<dbReference type="SUPFAM" id="SSF56024">
    <property type="entry name" value="Phospholipase D/nuclease"/>
    <property type="match status" value="1"/>
</dbReference>
<dbReference type="AlphaFoldDB" id="D0LUP0"/>